<dbReference type="STRING" id="525904.Tter_0054"/>
<keyword evidence="3" id="KW-1185">Reference proteome</keyword>
<sequence>MANSISLAFQVYRMIGNLTLSVAESCTGGSLASSIVSIPGSSRFFLGGVVAYSNDIKIRILGVSERTISIHGAVSSACALEMANNVRKLMGADIALSTTGIAGPEGGTEEKPVGLVYVAISTPEGSWYIRRIWRGTRAQNIASTNAAALSLLIEYLAQKINPD</sequence>
<evidence type="ECO:0000313" key="3">
    <source>
        <dbReference type="Proteomes" id="UP000000323"/>
    </source>
</evidence>
<feature type="domain" description="CinA C-terminal" evidence="1">
    <location>
        <begin position="17"/>
        <end position="156"/>
    </location>
</feature>
<dbReference type="Proteomes" id="UP000000323">
    <property type="component" value="Chromosome 1"/>
</dbReference>
<dbReference type="Gene3D" id="3.90.950.20">
    <property type="entry name" value="CinA-like"/>
    <property type="match status" value="1"/>
</dbReference>
<dbReference type="AlphaFoldDB" id="D1CDH1"/>
<dbReference type="RefSeq" id="WP_012874012.1">
    <property type="nucleotide sequence ID" value="NC_013525.1"/>
</dbReference>
<name>D1CDH1_THET1</name>
<dbReference type="NCBIfam" id="TIGR00199">
    <property type="entry name" value="PncC_domain"/>
    <property type="match status" value="1"/>
</dbReference>
<gene>
    <name evidence="2" type="ordered locus">Tter_0054</name>
</gene>
<dbReference type="EMBL" id="CP001825">
    <property type="protein sequence ID" value="ACZ40977.1"/>
    <property type="molecule type" value="Genomic_DNA"/>
</dbReference>
<dbReference type="OrthoDB" id="9801454at2"/>
<proteinExistence type="predicted"/>
<dbReference type="InterPro" id="IPR036653">
    <property type="entry name" value="CinA-like_C"/>
</dbReference>
<dbReference type="KEGG" id="ttr:Tter_0054"/>
<dbReference type="Pfam" id="PF02464">
    <property type="entry name" value="CinA"/>
    <property type="match status" value="1"/>
</dbReference>
<dbReference type="HOGENOM" id="CLU_030805_1_2_0"/>
<protein>
    <submittedName>
        <fullName evidence="2">CinA domain protein</fullName>
    </submittedName>
</protein>
<organism evidence="2 3">
    <name type="scientific">Thermobaculum terrenum (strain ATCC BAA-798 / CCMEE 7001 / YNP1)</name>
    <dbReference type="NCBI Taxonomy" id="525904"/>
    <lineage>
        <taxon>Bacteria</taxon>
        <taxon>Bacillati</taxon>
        <taxon>Chloroflexota</taxon>
        <taxon>Chloroflexia</taxon>
        <taxon>Candidatus Thermobaculales</taxon>
        <taxon>Candidatus Thermobaculaceae</taxon>
        <taxon>Thermobaculum</taxon>
    </lineage>
</organism>
<dbReference type="InterPro" id="IPR008136">
    <property type="entry name" value="CinA_C"/>
</dbReference>
<reference evidence="3" key="1">
    <citation type="journal article" date="2010" name="Stand. Genomic Sci.">
        <title>Complete genome sequence of 'Thermobaculum terrenum' type strain (YNP1).</title>
        <authorList>
            <person name="Kiss H."/>
            <person name="Cleland D."/>
            <person name="Lapidus A."/>
            <person name="Lucas S."/>
            <person name="Glavina Del Rio T."/>
            <person name="Nolan M."/>
            <person name="Tice H."/>
            <person name="Han C."/>
            <person name="Goodwin L."/>
            <person name="Pitluck S."/>
            <person name="Liolios K."/>
            <person name="Ivanova N."/>
            <person name="Mavromatis K."/>
            <person name="Ovchinnikova G."/>
            <person name="Pati A."/>
            <person name="Chen A."/>
            <person name="Palaniappan K."/>
            <person name="Land M."/>
            <person name="Hauser L."/>
            <person name="Chang Y."/>
            <person name="Jeffries C."/>
            <person name="Lu M."/>
            <person name="Brettin T."/>
            <person name="Detter J."/>
            <person name="Goker M."/>
            <person name="Tindall B."/>
            <person name="Beck B."/>
            <person name="McDermott T."/>
            <person name="Woyke T."/>
            <person name="Bristow J."/>
            <person name="Eisen J."/>
            <person name="Markowitz V."/>
            <person name="Hugenholtz P."/>
            <person name="Kyrpides N."/>
            <person name="Klenk H."/>
            <person name="Cheng J."/>
        </authorList>
    </citation>
    <scope>NUCLEOTIDE SEQUENCE [LARGE SCALE GENOMIC DNA]</scope>
    <source>
        <strain evidence="3">ATCC BAA-798 / YNP1</strain>
    </source>
</reference>
<dbReference type="SUPFAM" id="SSF142433">
    <property type="entry name" value="CinA-like"/>
    <property type="match status" value="1"/>
</dbReference>
<accession>D1CDH1</accession>
<dbReference type="eggNOG" id="COG1546">
    <property type="taxonomic scope" value="Bacteria"/>
</dbReference>
<evidence type="ECO:0000259" key="1">
    <source>
        <dbReference type="Pfam" id="PF02464"/>
    </source>
</evidence>
<evidence type="ECO:0000313" key="2">
    <source>
        <dbReference type="EMBL" id="ACZ40977.1"/>
    </source>
</evidence>